<accession>A0AA38CAF9</accession>
<dbReference type="EMBL" id="JAHRHJ020000010">
    <property type="protein sequence ID" value="KAH9296760.1"/>
    <property type="molecule type" value="Genomic_DNA"/>
</dbReference>
<dbReference type="Proteomes" id="UP000824469">
    <property type="component" value="Unassembled WGS sequence"/>
</dbReference>
<evidence type="ECO:0000313" key="1">
    <source>
        <dbReference type="EMBL" id="KAH9296760.1"/>
    </source>
</evidence>
<proteinExistence type="predicted"/>
<reference evidence="1 2" key="1">
    <citation type="journal article" date="2021" name="Nat. Plants">
        <title>The Taxus genome provides insights into paclitaxel biosynthesis.</title>
        <authorList>
            <person name="Xiong X."/>
            <person name="Gou J."/>
            <person name="Liao Q."/>
            <person name="Li Y."/>
            <person name="Zhou Q."/>
            <person name="Bi G."/>
            <person name="Li C."/>
            <person name="Du R."/>
            <person name="Wang X."/>
            <person name="Sun T."/>
            <person name="Guo L."/>
            <person name="Liang H."/>
            <person name="Lu P."/>
            <person name="Wu Y."/>
            <person name="Zhang Z."/>
            <person name="Ro D.K."/>
            <person name="Shang Y."/>
            <person name="Huang S."/>
            <person name="Yan J."/>
        </authorList>
    </citation>
    <scope>NUCLEOTIDE SEQUENCE [LARGE SCALE GENOMIC DNA]</scope>
    <source>
        <strain evidence="1">Ta-2019</strain>
    </source>
</reference>
<protein>
    <submittedName>
        <fullName evidence="1">Uncharacterized protein</fullName>
    </submittedName>
</protein>
<name>A0AA38CAF9_TAXCH</name>
<keyword evidence="2" id="KW-1185">Reference proteome</keyword>
<dbReference type="AlphaFoldDB" id="A0AA38CAF9"/>
<organism evidence="1 2">
    <name type="scientific">Taxus chinensis</name>
    <name type="common">Chinese yew</name>
    <name type="synonym">Taxus wallichiana var. chinensis</name>
    <dbReference type="NCBI Taxonomy" id="29808"/>
    <lineage>
        <taxon>Eukaryota</taxon>
        <taxon>Viridiplantae</taxon>
        <taxon>Streptophyta</taxon>
        <taxon>Embryophyta</taxon>
        <taxon>Tracheophyta</taxon>
        <taxon>Spermatophyta</taxon>
        <taxon>Pinopsida</taxon>
        <taxon>Pinidae</taxon>
        <taxon>Conifers II</taxon>
        <taxon>Cupressales</taxon>
        <taxon>Taxaceae</taxon>
        <taxon>Taxus</taxon>
    </lineage>
</organism>
<comment type="caution">
    <text evidence="1">The sequence shown here is derived from an EMBL/GenBank/DDBJ whole genome shotgun (WGS) entry which is preliminary data.</text>
</comment>
<gene>
    <name evidence="1" type="ORF">KI387_028442</name>
</gene>
<evidence type="ECO:0000313" key="2">
    <source>
        <dbReference type="Proteomes" id="UP000824469"/>
    </source>
</evidence>
<sequence length="395" mass="43972">MANSPINQADKGVKEIVYLIHKDTMVLSSVIGNQDLISRINRKESISVTNLVGGRDMSGRAIIFEKLAGQTLVLPSNAQFVTVLCKNESDDSRFRYWLRTSDDANVKQAPNDLILTPSSHKAEGKEVFYFYIVKEEMVYRQHGRGHDDDSQAKQIKVPGLTNLFSVHGKVFTTTNAGRISRLLVDGSSYVEAVNDHWLAQHPKWLLDLASLDGKKATSITVLGVHDTKNQVVPIWYQDRKIIIASSKLHGKQLQFFGLYGDDQEALLFDVESGLLYRQPLTSNRAIDRMINSKGKLIKDGPEAEAMFGGERIKEPAIVDGNLRVTIESGVNLVLSAHSGMETLVAVENSWQSSSHDLIANLQILAKNWSHTSMSLRCKGVLMMQCLHGTTSNLRR</sequence>